<evidence type="ECO:0000313" key="1">
    <source>
        <dbReference type="EMBL" id="KAA6344191.1"/>
    </source>
</evidence>
<organism evidence="1">
    <name type="scientific">termite gut metagenome</name>
    <dbReference type="NCBI Taxonomy" id="433724"/>
    <lineage>
        <taxon>unclassified sequences</taxon>
        <taxon>metagenomes</taxon>
        <taxon>organismal metagenomes</taxon>
    </lineage>
</organism>
<protein>
    <submittedName>
        <fullName evidence="1">Uncharacterized protein</fullName>
    </submittedName>
</protein>
<proteinExistence type="predicted"/>
<name>A0A5J4SFV7_9ZZZZ</name>
<reference evidence="1" key="1">
    <citation type="submission" date="2019-03" db="EMBL/GenBank/DDBJ databases">
        <title>Single cell metagenomics reveals metabolic interactions within the superorganism composed of flagellate Streblomastix strix and complex community of Bacteroidetes bacteria on its surface.</title>
        <authorList>
            <person name="Treitli S.C."/>
            <person name="Kolisko M."/>
            <person name="Husnik F."/>
            <person name="Keeling P."/>
            <person name="Hampl V."/>
        </authorList>
    </citation>
    <scope>NUCLEOTIDE SEQUENCE</scope>
    <source>
        <strain evidence="1">STM</strain>
    </source>
</reference>
<accession>A0A5J4SFV7</accession>
<comment type="caution">
    <text evidence="1">The sequence shown here is derived from an EMBL/GenBank/DDBJ whole genome shotgun (WGS) entry which is preliminary data.</text>
</comment>
<dbReference type="AlphaFoldDB" id="A0A5J4SFV7"/>
<dbReference type="EMBL" id="SNRY01000230">
    <property type="protein sequence ID" value="KAA6344191.1"/>
    <property type="molecule type" value="Genomic_DNA"/>
</dbReference>
<gene>
    <name evidence="1" type="ORF">EZS27_008162</name>
</gene>
<sequence length="71" mass="8369">MFIHLFIPLLRKTLKRLGELPARKASEVEELLKNYDDVLLDGRERPIQKPSDNETADEIIIESFIFGKFYF</sequence>